<feature type="compositionally biased region" description="Acidic residues" evidence="1">
    <location>
        <begin position="99"/>
        <end position="111"/>
    </location>
</feature>
<dbReference type="STRING" id="1296120.A0A1B9GUG0"/>
<feature type="compositionally biased region" description="Polar residues" evidence="1">
    <location>
        <begin position="156"/>
        <end position="165"/>
    </location>
</feature>
<reference evidence="3" key="2">
    <citation type="submission" date="2013-12" db="EMBL/GenBank/DDBJ databases">
        <title>Evolution of pathogenesis and genome organization in the Tremellales.</title>
        <authorList>
            <person name="Cuomo C."/>
            <person name="Litvintseva A."/>
            <person name="Heitman J."/>
            <person name="Chen Y."/>
            <person name="Sun S."/>
            <person name="Springer D."/>
            <person name="Dromer F."/>
            <person name="Young S."/>
            <person name="Zeng Q."/>
            <person name="Chapman S."/>
            <person name="Gujja S."/>
            <person name="Saif S."/>
            <person name="Birren B."/>
        </authorList>
    </citation>
    <scope>NUCLEOTIDE SEQUENCE [LARGE SCALE GENOMIC DNA]</scope>
    <source>
        <strain evidence="3">BCC8398</strain>
    </source>
</reference>
<gene>
    <name evidence="2" type="ORF">I316_03734</name>
</gene>
<accession>A0A1B9GUG0</accession>
<name>A0A1B9GUG0_9TREE</name>
<feature type="compositionally biased region" description="Basic and acidic residues" evidence="1">
    <location>
        <begin position="25"/>
        <end position="37"/>
    </location>
</feature>
<feature type="region of interest" description="Disordered" evidence="1">
    <location>
        <begin position="1"/>
        <end position="187"/>
    </location>
</feature>
<dbReference type="EMBL" id="KV700124">
    <property type="protein sequence ID" value="OCF34691.1"/>
    <property type="molecule type" value="Genomic_DNA"/>
</dbReference>
<feature type="compositionally biased region" description="Low complexity" evidence="1">
    <location>
        <begin position="112"/>
        <end position="126"/>
    </location>
</feature>
<dbReference type="AlphaFoldDB" id="A0A1B9GUG0"/>
<evidence type="ECO:0000313" key="2">
    <source>
        <dbReference type="EMBL" id="OCF34691.1"/>
    </source>
</evidence>
<feature type="compositionally biased region" description="Acidic residues" evidence="1">
    <location>
        <begin position="141"/>
        <end position="150"/>
    </location>
</feature>
<proteinExistence type="predicted"/>
<keyword evidence="3" id="KW-1185">Reference proteome</keyword>
<dbReference type="Proteomes" id="UP000092666">
    <property type="component" value="Unassembled WGS sequence"/>
</dbReference>
<sequence length="448" mass="46028">MDHFARSVAFEGGSSRGQSLGLDVSRAEDRRSRRSDGAEQQPVRMRRRRPAGSRRAQVHSSEAAGRSGYQQSLEPHSDAAIGLERAASDVLRAKRQDEPDPEPELTVDELSSESSDSDSSSDGASSDSDDASTSDGGASESEPEPEDESIQLDPSGVSTISSETRTIGFDEGQSVPTAGILSDPTGGQGELKLTMMWETVNEFETDIGKMTEKCLIPFDDPSQKFCGTSLNGVVLGGGTGIDGSSAPVPMVAATTSETATASNLGSPVTVPATDSTSTSSGTASESDILTSVSVPSTTLASSPPATSPTPSTSPIEQAETIPPINATVGETLPPGRTDSQTQIESLLTSAIPVSGSVTISASSADPSSTETAAAAAASEEAATVDIPGQKLQVLPIGLGIFGGTWNPIPITINISHVPYFGSSGHISHDLGFIALPALPKADDVMTRP</sequence>
<evidence type="ECO:0000313" key="3">
    <source>
        <dbReference type="Proteomes" id="UP000092666"/>
    </source>
</evidence>
<feature type="compositionally biased region" description="Low complexity" evidence="1">
    <location>
        <begin position="272"/>
        <end position="314"/>
    </location>
</feature>
<feature type="region of interest" description="Disordered" evidence="1">
    <location>
        <begin position="258"/>
        <end position="339"/>
    </location>
</feature>
<dbReference type="OrthoDB" id="2565218at2759"/>
<organism evidence="2 3">
    <name type="scientific">Kwoniella heveanensis BCC8398</name>
    <dbReference type="NCBI Taxonomy" id="1296120"/>
    <lineage>
        <taxon>Eukaryota</taxon>
        <taxon>Fungi</taxon>
        <taxon>Dikarya</taxon>
        <taxon>Basidiomycota</taxon>
        <taxon>Agaricomycotina</taxon>
        <taxon>Tremellomycetes</taxon>
        <taxon>Tremellales</taxon>
        <taxon>Cryptococcaceae</taxon>
        <taxon>Kwoniella</taxon>
    </lineage>
</organism>
<protein>
    <submittedName>
        <fullName evidence="2">Uncharacterized protein</fullName>
    </submittedName>
</protein>
<evidence type="ECO:0000256" key="1">
    <source>
        <dbReference type="SAM" id="MobiDB-lite"/>
    </source>
</evidence>
<reference evidence="2 3" key="1">
    <citation type="submission" date="2013-07" db="EMBL/GenBank/DDBJ databases">
        <title>The Genome Sequence of Cryptococcus heveanensis BCC8398.</title>
        <authorList>
            <consortium name="The Broad Institute Genome Sequencing Platform"/>
            <person name="Cuomo C."/>
            <person name="Litvintseva A."/>
            <person name="Chen Y."/>
            <person name="Heitman J."/>
            <person name="Sun S."/>
            <person name="Springer D."/>
            <person name="Dromer F."/>
            <person name="Young S.K."/>
            <person name="Zeng Q."/>
            <person name="Gargeya S."/>
            <person name="Fitzgerald M."/>
            <person name="Abouelleil A."/>
            <person name="Alvarado L."/>
            <person name="Berlin A.M."/>
            <person name="Chapman S.B."/>
            <person name="Dewar J."/>
            <person name="Goldberg J."/>
            <person name="Griggs A."/>
            <person name="Gujja S."/>
            <person name="Hansen M."/>
            <person name="Howarth C."/>
            <person name="Imamovic A."/>
            <person name="Larimer J."/>
            <person name="McCowan C."/>
            <person name="Murphy C."/>
            <person name="Pearson M."/>
            <person name="Priest M."/>
            <person name="Roberts A."/>
            <person name="Saif S."/>
            <person name="Shea T."/>
            <person name="Sykes S."/>
            <person name="Wortman J."/>
            <person name="Nusbaum C."/>
            <person name="Birren B."/>
        </authorList>
    </citation>
    <scope>NUCLEOTIDE SEQUENCE [LARGE SCALE GENOMIC DNA]</scope>
    <source>
        <strain evidence="2 3">BCC8398</strain>
    </source>
</reference>